<proteinExistence type="predicted"/>
<name>A0ABS2U2Q0_9ACTN</name>
<evidence type="ECO:0000313" key="2">
    <source>
        <dbReference type="Proteomes" id="UP000749040"/>
    </source>
</evidence>
<dbReference type="RefSeq" id="WP_205363369.1">
    <property type="nucleotide sequence ID" value="NZ_JADKYB010000029.1"/>
</dbReference>
<reference evidence="1 2" key="1">
    <citation type="submission" date="2021-01" db="EMBL/GenBank/DDBJ databases">
        <title>Streptomyces acididurans sp. nov., isolated from a peat swamp forest soil.</title>
        <authorList>
            <person name="Chantavorakit T."/>
            <person name="Duangmal K."/>
        </authorList>
    </citation>
    <scope>NUCLEOTIDE SEQUENCE [LARGE SCALE GENOMIC DNA]</scope>
    <source>
        <strain evidence="1 2">KK5PA1</strain>
    </source>
</reference>
<dbReference type="Proteomes" id="UP000749040">
    <property type="component" value="Unassembled WGS sequence"/>
</dbReference>
<evidence type="ECO:0000313" key="1">
    <source>
        <dbReference type="EMBL" id="MBM9509859.1"/>
    </source>
</evidence>
<protein>
    <submittedName>
        <fullName evidence="1">Uncharacterized protein</fullName>
    </submittedName>
</protein>
<accession>A0ABS2U2Q0</accession>
<comment type="caution">
    <text evidence="1">The sequence shown here is derived from an EMBL/GenBank/DDBJ whole genome shotgun (WGS) entry which is preliminary data.</text>
</comment>
<gene>
    <name evidence="1" type="ORF">ITX44_35970</name>
</gene>
<sequence length="298" mass="30588">MERDPIAEGRSAAVVPEPGVPGLLAGLCDDAALFPPGNAAVKDAVPAHRLHRAAWYAPLVGPFLVGADKLADVGAAATDRLDIVLVVREGPDALGPALAELAAWPALRLAGVELGPGPAATPAEAAEHSCAALDRELPDDVPGVVEIRRGPGLDAALDTVAATPYRAKYRTGGLDAQAFPDVPELAAFLTGCATRTLPFKCTAGLHHAVRHTDPTTGFTHHGFLNILAATAAACGFTTTDPATLLATHSGTPLTTALHALTPTRTTHLRTLFTAYGTCSISEPLEDLATLGLLAAPEL</sequence>
<dbReference type="EMBL" id="JADKYB010000029">
    <property type="protein sequence ID" value="MBM9509859.1"/>
    <property type="molecule type" value="Genomic_DNA"/>
</dbReference>
<organism evidence="1 2">
    <name type="scientific">Actinacidiphila acididurans</name>
    <dbReference type="NCBI Taxonomy" id="2784346"/>
    <lineage>
        <taxon>Bacteria</taxon>
        <taxon>Bacillati</taxon>
        <taxon>Actinomycetota</taxon>
        <taxon>Actinomycetes</taxon>
        <taxon>Kitasatosporales</taxon>
        <taxon>Streptomycetaceae</taxon>
        <taxon>Actinacidiphila</taxon>
    </lineage>
</organism>
<keyword evidence="2" id="KW-1185">Reference proteome</keyword>